<dbReference type="OrthoDB" id="7870663at2"/>
<evidence type="ECO:0000313" key="1">
    <source>
        <dbReference type="EMBL" id="KHQ50110.1"/>
    </source>
</evidence>
<protein>
    <submittedName>
        <fullName evidence="1">Nucleoside diphosphate kinase regulator</fullName>
    </submittedName>
</protein>
<keyword evidence="1" id="KW-0808">Transferase</keyword>
<dbReference type="EMBL" id="JSUQ01000031">
    <property type="protein sequence ID" value="KHQ50110.1"/>
    <property type="molecule type" value="Genomic_DNA"/>
</dbReference>
<reference evidence="1 2" key="1">
    <citation type="submission" date="2014-10" db="EMBL/GenBank/DDBJ databases">
        <title>Genome sequence of Ponticoccus sp. strain UMTAT08 isolated from clonal culture of toxic dinoflagellate Alexandrium tamiyavanichii.</title>
        <authorList>
            <person name="Gan H.Y."/>
            <person name="Muhd D.-D."/>
            <person name="Mohd Noor M.E."/>
            <person name="Yeong Y.S."/>
            <person name="Usup G."/>
        </authorList>
    </citation>
    <scope>NUCLEOTIDE SEQUENCE [LARGE SCALE GENOMIC DNA]</scope>
    <source>
        <strain evidence="1 2">UMTAT08</strain>
    </source>
</reference>
<name>A0A0B3RFW5_9RHOB</name>
<evidence type="ECO:0000313" key="2">
    <source>
        <dbReference type="Proteomes" id="UP000030960"/>
    </source>
</evidence>
<sequence>MTDAQHVRVPNSYAYDTTPEKHLNDAEFFLRPSDRTDIEWLLSRDDPAAQNMPRLVEGILRYKMRTAGKAAGKGIDQIALPMKRITYAESTGSVRKGILTMSVVERPGRIPVGSLLGATLLGMSRHQEEPLKKEDGNTVIVRVMKIETVEPV</sequence>
<dbReference type="GO" id="GO:0016301">
    <property type="term" value="F:kinase activity"/>
    <property type="evidence" value="ECO:0007669"/>
    <property type="project" value="UniProtKB-KW"/>
</dbReference>
<keyword evidence="2" id="KW-1185">Reference proteome</keyword>
<dbReference type="RefSeq" id="WP_043146581.1">
    <property type="nucleotide sequence ID" value="NZ_JSUQ01000031.1"/>
</dbReference>
<gene>
    <name evidence="1" type="ORF">OA50_05341</name>
</gene>
<dbReference type="AlphaFoldDB" id="A0A0B3RFW5"/>
<dbReference type="Proteomes" id="UP000030960">
    <property type="component" value="Unassembled WGS sequence"/>
</dbReference>
<keyword evidence="1" id="KW-0418">Kinase</keyword>
<comment type="caution">
    <text evidence="1">The sequence shown here is derived from an EMBL/GenBank/DDBJ whole genome shotgun (WGS) entry which is preliminary data.</text>
</comment>
<proteinExistence type="predicted"/>
<accession>A0A0B3RFW5</accession>
<organism evidence="1 2">
    <name type="scientific">Mameliella alba</name>
    <dbReference type="NCBI Taxonomy" id="561184"/>
    <lineage>
        <taxon>Bacteria</taxon>
        <taxon>Pseudomonadati</taxon>
        <taxon>Pseudomonadota</taxon>
        <taxon>Alphaproteobacteria</taxon>
        <taxon>Rhodobacterales</taxon>
        <taxon>Roseobacteraceae</taxon>
        <taxon>Mameliella</taxon>
    </lineage>
</organism>